<dbReference type="VEuPathDB" id="PiroplasmaDB:TOT_010001349"/>
<keyword evidence="1" id="KW-0472">Membrane</keyword>
<accession>J4CCK8</accession>
<proteinExistence type="predicted"/>
<keyword evidence="1" id="KW-1133">Transmembrane helix</keyword>
<gene>
    <name evidence="3" type="ORF">TOT_010001349</name>
</gene>
<dbReference type="eggNOG" id="ENOG502S73D">
    <property type="taxonomic scope" value="Eukaryota"/>
</dbReference>
<protein>
    <submittedName>
        <fullName evidence="3">Uncharacterized protein</fullName>
    </submittedName>
</protein>
<feature type="transmembrane region" description="Helical" evidence="1">
    <location>
        <begin position="83"/>
        <end position="104"/>
    </location>
</feature>
<dbReference type="AlphaFoldDB" id="J4CCK8"/>
<evidence type="ECO:0000256" key="2">
    <source>
        <dbReference type="SAM" id="SignalP"/>
    </source>
</evidence>
<dbReference type="OrthoDB" id="360690at2759"/>
<dbReference type="RefSeq" id="XP_009689868.1">
    <property type="nucleotide sequence ID" value="XM_009691573.1"/>
</dbReference>
<feature type="signal peptide" evidence="2">
    <location>
        <begin position="1"/>
        <end position="20"/>
    </location>
</feature>
<dbReference type="Proteomes" id="UP000003786">
    <property type="component" value="Chromosome 1"/>
</dbReference>
<evidence type="ECO:0000256" key="1">
    <source>
        <dbReference type="SAM" id="Phobius"/>
    </source>
</evidence>
<dbReference type="GeneID" id="20714148"/>
<reference evidence="3 4" key="1">
    <citation type="journal article" date="2012" name="MBio">
        <title>Comparative genome analysis of three eukaryotic parasites with differing abilities to transform leukocytes reveals key mediators of Theileria-induced leukocyte transformation.</title>
        <authorList>
            <person name="Hayashida K."/>
            <person name="Hara Y."/>
            <person name="Abe T."/>
            <person name="Yamasaki C."/>
            <person name="Toyoda A."/>
            <person name="Kosuge T."/>
            <person name="Suzuki Y."/>
            <person name="Sato Y."/>
            <person name="Kawashima S."/>
            <person name="Katayama T."/>
            <person name="Wakaguri H."/>
            <person name="Inoue N."/>
            <person name="Homma K."/>
            <person name="Tada-Umezaki M."/>
            <person name="Yagi Y."/>
            <person name="Fujii Y."/>
            <person name="Habara T."/>
            <person name="Kanehisa M."/>
            <person name="Watanabe H."/>
            <person name="Ito K."/>
            <person name="Gojobori T."/>
            <person name="Sugawara H."/>
            <person name="Imanishi T."/>
            <person name="Weir W."/>
            <person name="Gardner M."/>
            <person name="Pain A."/>
            <person name="Shiels B."/>
            <person name="Hattori M."/>
            <person name="Nene V."/>
            <person name="Sugimoto C."/>
        </authorList>
    </citation>
    <scope>NUCLEOTIDE SEQUENCE [LARGE SCALE GENOMIC DNA]</scope>
    <source>
        <strain evidence="3 4">Shintoku</strain>
    </source>
</reference>
<dbReference type="KEGG" id="tot:TOT_010001349"/>
<keyword evidence="4" id="KW-1185">Reference proteome</keyword>
<evidence type="ECO:0000313" key="4">
    <source>
        <dbReference type="Proteomes" id="UP000003786"/>
    </source>
</evidence>
<dbReference type="EMBL" id="AP011946">
    <property type="protein sequence ID" value="BAM39567.1"/>
    <property type="molecule type" value="Genomic_DNA"/>
</dbReference>
<organism evidence="3 4">
    <name type="scientific">Theileria orientalis strain Shintoku</name>
    <dbReference type="NCBI Taxonomy" id="869250"/>
    <lineage>
        <taxon>Eukaryota</taxon>
        <taxon>Sar</taxon>
        <taxon>Alveolata</taxon>
        <taxon>Apicomplexa</taxon>
        <taxon>Aconoidasida</taxon>
        <taxon>Piroplasmida</taxon>
        <taxon>Theileriidae</taxon>
        <taxon>Theileria</taxon>
    </lineage>
</organism>
<keyword evidence="2" id="KW-0732">Signal</keyword>
<dbReference type="STRING" id="869250.J4CCK8"/>
<keyword evidence="1" id="KW-0812">Transmembrane</keyword>
<feature type="transmembrane region" description="Helical" evidence="1">
    <location>
        <begin position="243"/>
        <end position="264"/>
    </location>
</feature>
<dbReference type="PANTHER" id="PTHR38585">
    <property type="entry name" value="TRANSMEMBRANE PROTEIN"/>
    <property type="match status" value="1"/>
</dbReference>
<feature type="chain" id="PRO_5003778658" evidence="2">
    <location>
        <begin position="21"/>
        <end position="403"/>
    </location>
</feature>
<evidence type="ECO:0000313" key="3">
    <source>
        <dbReference type="EMBL" id="BAM39567.1"/>
    </source>
</evidence>
<name>J4CCK8_THEOR</name>
<dbReference type="OMA" id="FYPQCNK"/>
<sequence length="403" mass="44990">MRFCCLLLCIILYDFVPSQSKLFTNTASVQTQYLQDSEQSEKSSEGSGSLEPKMAETHTVEKNKVHTDIQLCSMVCGRPIDRIIAILGTYCCQALVINALFLVLSNIAQWIQREFNVDTSSLFSGKFYGLLTVTFGSYVSYKVSELLVDAILIAFKDSVLAHRMREVIDPSKSSLACINVPILLLYRCSKYLHNRLPPNLASLDIHIKNQLLGSGGAEDDVNEDLRISLKSPSPNRGRFKRELAVISGYGLGTFLLLGGSLHSFTPSELSHPGAYAMPKLSLKADGYGYANTFQKGVIQAIGKKYGCHTCGMISDTERYIADHQPPSGVVKRKLSGKYISFLLRHRLIPIHLVKPEQHFYPQCNKCSIKQAAAVAKNRRESVTHFGRFRAYHLCPTTFFVSRF</sequence>
<dbReference type="PANTHER" id="PTHR38585:SF1">
    <property type="entry name" value="TRANSMEMBRANE PROTEIN"/>
    <property type="match status" value="1"/>
</dbReference>